<keyword evidence="2" id="KW-0677">Repeat</keyword>
<sequence length="315" mass="35146">MSLLSTSLPSIATEPTPLITVIALLASHCKPDLECVECGLEDDHEGWCEALATEDDGYTCRLLRCSKRHAITRHRNDHEAFKHCLCGSCGRTMDNVNNVKSHLNSQQHKGDRNYSLVRRNKGPATVSAVANPTPPPTPPHQVHVAASLPGQPVQCPFCPVGHDRISAVLMHLERGSCPDTYLKRSDIFNAVCLCDDTGTITNLKLHQPTRESSWNPETKVFSCTLCERGFQTVGALTDHMNSEFHEFEWYHCPNADDCVSQFGLLSALMAHLEEEACGWKSFEELQEHGRVVLDPMRLMWLEGKSRRWSMTGEPG</sequence>
<keyword evidence="3 5" id="KW-0863">Zinc-finger</keyword>
<feature type="domain" description="C2H2-type" evidence="6">
    <location>
        <begin position="84"/>
        <end position="113"/>
    </location>
</feature>
<keyword evidence="4" id="KW-0862">Zinc</keyword>
<keyword evidence="8" id="KW-1185">Reference proteome</keyword>
<organism evidence="7 8">
    <name type="scientific">Emericellopsis cladophorae</name>
    <dbReference type="NCBI Taxonomy" id="2686198"/>
    <lineage>
        <taxon>Eukaryota</taxon>
        <taxon>Fungi</taxon>
        <taxon>Dikarya</taxon>
        <taxon>Ascomycota</taxon>
        <taxon>Pezizomycotina</taxon>
        <taxon>Sordariomycetes</taxon>
        <taxon>Hypocreomycetidae</taxon>
        <taxon>Hypocreales</taxon>
        <taxon>Bionectriaceae</taxon>
        <taxon>Emericellopsis</taxon>
    </lineage>
</organism>
<protein>
    <submittedName>
        <fullName evidence="7">MDS1 and EVI1 complex locus protein</fullName>
    </submittedName>
</protein>
<evidence type="ECO:0000256" key="4">
    <source>
        <dbReference type="ARBA" id="ARBA00022833"/>
    </source>
</evidence>
<dbReference type="GO" id="GO:0000981">
    <property type="term" value="F:DNA-binding transcription factor activity, RNA polymerase II-specific"/>
    <property type="evidence" value="ECO:0007669"/>
    <property type="project" value="TreeGrafter"/>
</dbReference>
<dbReference type="OrthoDB" id="6077919at2759"/>
<dbReference type="PROSITE" id="PS00028">
    <property type="entry name" value="ZINC_FINGER_C2H2_1"/>
    <property type="match status" value="2"/>
</dbReference>
<dbReference type="GO" id="GO:0008270">
    <property type="term" value="F:zinc ion binding"/>
    <property type="evidence" value="ECO:0007669"/>
    <property type="project" value="UniProtKB-KW"/>
</dbReference>
<feature type="domain" description="C2H2-type" evidence="6">
    <location>
        <begin position="221"/>
        <end position="250"/>
    </location>
</feature>
<dbReference type="EMBL" id="JAGIXG020000002">
    <property type="protein sequence ID" value="KAI6785492.1"/>
    <property type="molecule type" value="Genomic_DNA"/>
</dbReference>
<evidence type="ECO:0000313" key="8">
    <source>
        <dbReference type="Proteomes" id="UP001055219"/>
    </source>
</evidence>
<dbReference type="PROSITE" id="PS50157">
    <property type="entry name" value="ZINC_FINGER_C2H2_2"/>
    <property type="match status" value="2"/>
</dbReference>
<dbReference type="GO" id="GO:0005634">
    <property type="term" value="C:nucleus"/>
    <property type="evidence" value="ECO:0007669"/>
    <property type="project" value="TreeGrafter"/>
</dbReference>
<evidence type="ECO:0000313" key="7">
    <source>
        <dbReference type="EMBL" id="KAI6785492.1"/>
    </source>
</evidence>
<reference evidence="7" key="2">
    <citation type="submission" date="2022-07" db="EMBL/GenBank/DDBJ databases">
        <authorList>
            <person name="Goncalves M.F.M."/>
            <person name="Hilario S."/>
            <person name="Van De Peer Y."/>
            <person name="Esteves A.C."/>
            <person name="Alves A."/>
        </authorList>
    </citation>
    <scope>NUCLEOTIDE SEQUENCE</scope>
    <source>
        <strain evidence="7">MUM 19.33</strain>
    </source>
</reference>
<dbReference type="PANTHER" id="PTHR24409">
    <property type="entry name" value="ZINC FINGER PROTEIN 142"/>
    <property type="match status" value="1"/>
</dbReference>
<dbReference type="GeneID" id="75833611"/>
<accession>A0A9Q0BGX9</accession>
<dbReference type="SMART" id="SM00355">
    <property type="entry name" value="ZnF_C2H2"/>
    <property type="match status" value="3"/>
</dbReference>
<dbReference type="Proteomes" id="UP001055219">
    <property type="component" value="Unassembled WGS sequence"/>
</dbReference>
<dbReference type="InterPro" id="IPR036236">
    <property type="entry name" value="Znf_C2H2_sf"/>
</dbReference>
<dbReference type="GO" id="GO:0000977">
    <property type="term" value="F:RNA polymerase II transcription regulatory region sequence-specific DNA binding"/>
    <property type="evidence" value="ECO:0007669"/>
    <property type="project" value="TreeGrafter"/>
</dbReference>
<name>A0A9Q0BGX9_9HYPO</name>
<evidence type="ECO:0000256" key="3">
    <source>
        <dbReference type="ARBA" id="ARBA00022771"/>
    </source>
</evidence>
<comment type="caution">
    <text evidence="7">The sequence shown here is derived from an EMBL/GenBank/DDBJ whole genome shotgun (WGS) entry which is preliminary data.</text>
</comment>
<dbReference type="RefSeq" id="XP_051366348.1">
    <property type="nucleotide sequence ID" value="XM_051510809.1"/>
</dbReference>
<evidence type="ECO:0000256" key="2">
    <source>
        <dbReference type="ARBA" id="ARBA00022737"/>
    </source>
</evidence>
<dbReference type="PANTHER" id="PTHR24409:SF356">
    <property type="entry name" value="C2H2 FINGER DOMAIN TRANSCRIPTION FACTOR (EUROFUNG)"/>
    <property type="match status" value="1"/>
</dbReference>
<dbReference type="SUPFAM" id="SSF57667">
    <property type="entry name" value="beta-beta-alpha zinc fingers"/>
    <property type="match status" value="1"/>
</dbReference>
<evidence type="ECO:0000256" key="5">
    <source>
        <dbReference type="PROSITE-ProRule" id="PRU00042"/>
    </source>
</evidence>
<dbReference type="InterPro" id="IPR013087">
    <property type="entry name" value="Znf_C2H2_type"/>
</dbReference>
<proteinExistence type="predicted"/>
<keyword evidence="1" id="KW-0479">Metal-binding</keyword>
<evidence type="ECO:0000259" key="6">
    <source>
        <dbReference type="PROSITE" id="PS50157"/>
    </source>
</evidence>
<dbReference type="AlphaFoldDB" id="A0A9Q0BGX9"/>
<evidence type="ECO:0000256" key="1">
    <source>
        <dbReference type="ARBA" id="ARBA00022723"/>
    </source>
</evidence>
<reference evidence="7" key="1">
    <citation type="journal article" date="2021" name="J Fungi (Basel)">
        <title>Genomic and Metabolomic Analyses of the Marine Fungus Emericellopsis cladophorae: Insights into Saltwater Adaptability Mechanisms and Its Biosynthetic Potential.</title>
        <authorList>
            <person name="Goncalves M.F.M."/>
            <person name="Hilario S."/>
            <person name="Van de Peer Y."/>
            <person name="Esteves A.C."/>
            <person name="Alves A."/>
        </authorList>
    </citation>
    <scope>NUCLEOTIDE SEQUENCE</scope>
    <source>
        <strain evidence="7">MUM 19.33</strain>
    </source>
</reference>
<gene>
    <name evidence="7" type="ORF">J7T54_007135</name>
</gene>
<dbReference type="Gene3D" id="3.30.160.60">
    <property type="entry name" value="Classic Zinc Finger"/>
    <property type="match status" value="1"/>
</dbReference>